<keyword evidence="2" id="KW-1185">Reference proteome</keyword>
<dbReference type="AlphaFoldDB" id="A0A392SHW0"/>
<evidence type="ECO:0000313" key="1">
    <source>
        <dbReference type="EMBL" id="MCI48488.1"/>
    </source>
</evidence>
<feature type="non-terminal residue" evidence="1">
    <location>
        <position position="1"/>
    </location>
</feature>
<accession>A0A392SHW0</accession>
<reference evidence="1 2" key="1">
    <citation type="journal article" date="2018" name="Front. Plant Sci.">
        <title>Red Clover (Trifolium pratense) and Zigzag Clover (T. medium) - A Picture of Genomic Similarities and Differences.</title>
        <authorList>
            <person name="Dluhosova J."/>
            <person name="Istvanek J."/>
            <person name="Nedelnik J."/>
            <person name="Repkova J."/>
        </authorList>
    </citation>
    <scope>NUCLEOTIDE SEQUENCE [LARGE SCALE GENOMIC DNA]</scope>
    <source>
        <strain evidence="2">cv. 10/8</strain>
        <tissue evidence="1">Leaf</tissue>
    </source>
</reference>
<dbReference type="Proteomes" id="UP000265520">
    <property type="component" value="Unassembled WGS sequence"/>
</dbReference>
<dbReference type="EMBL" id="LXQA010387235">
    <property type="protein sequence ID" value="MCI48488.1"/>
    <property type="molecule type" value="Genomic_DNA"/>
</dbReference>
<comment type="caution">
    <text evidence="1">The sequence shown here is derived from an EMBL/GenBank/DDBJ whole genome shotgun (WGS) entry which is preliminary data.</text>
</comment>
<name>A0A392SHW0_9FABA</name>
<protein>
    <submittedName>
        <fullName evidence="1">Uncharacterized protein</fullName>
    </submittedName>
</protein>
<sequence>ARTGHETENALTPPQFPYLSFSLRLCYMHTLGKITRIRSFITFCKGQFTYNGEVITSPFLQGTKES</sequence>
<organism evidence="1 2">
    <name type="scientific">Trifolium medium</name>
    <dbReference type="NCBI Taxonomy" id="97028"/>
    <lineage>
        <taxon>Eukaryota</taxon>
        <taxon>Viridiplantae</taxon>
        <taxon>Streptophyta</taxon>
        <taxon>Embryophyta</taxon>
        <taxon>Tracheophyta</taxon>
        <taxon>Spermatophyta</taxon>
        <taxon>Magnoliopsida</taxon>
        <taxon>eudicotyledons</taxon>
        <taxon>Gunneridae</taxon>
        <taxon>Pentapetalae</taxon>
        <taxon>rosids</taxon>
        <taxon>fabids</taxon>
        <taxon>Fabales</taxon>
        <taxon>Fabaceae</taxon>
        <taxon>Papilionoideae</taxon>
        <taxon>50 kb inversion clade</taxon>
        <taxon>NPAAA clade</taxon>
        <taxon>Hologalegina</taxon>
        <taxon>IRL clade</taxon>
        <taxon>Trifolieae</taxon>
        <taxon>Trifolium</taxon>
    </lineage>
</organism>
<evidence type="ECO:0000313" key="2">
    <source>
        <dbReference type="Proteomes" id="UP000265520"/>
    </source>
</evidence>
<proteinExistence type="predicted"/>